<gene>
    <name evidence="1" type="primary">PEX14</name>
    <name evidence="1" type="ORF">EV182_005624</name>
</gene>
<protein>
    <submittedName>
        <fullName evidence="1">Peroxisomal membrane protein pex14</fullName>
    </submittedName>
</protein>
<sequence length="318" mass="33837">MSDNGSGSDGGSGGGSGGGSNIREDIVASAVRFLTDPKVKGSSLAKKVSFLETKGLTAQEIDAALKQANNGEPLSTNLTQGSNSGQPAATSTDSEATTTSSLSPAQQHYRPQQQQQAAYGQHQMVAAAPPPVPPPRPSMDWKDYFIAAVVAGGVGYGLYVVIKSERGEKLWIARTLNTAPLLTISEEREAWKEERALMKEQNEETRQRLAKLEEGTENALEAIQGNSLKIQTAIDRMVELLEKLSRDQERRDTAMGRLESRLDSVQAKLTSEASGSSNGQGPSISDLQSDIRSLKSLLLSRRVPASTTGVSAATLNPA</sequence>
<keyword evidence="2" id="KW-1185">Reference proteome</keyword>
<proteinExistence type="predicted"/>
<name>A0ACC1HRE4_9FUNG</name>
<dbReference type="EMBL" id="JAMZIH010002061">
    <property type="protein sequence ID" value="KAJ1677693.1"/>
    <property type="molecule type" value="Genomic_DNA"/>
</dbReference>
<organism evidence="1 2">
    <name type="scientific">Spiromyces aspiralis</name>
    <dbReference type="NCBI Taxonomy" id="68401"/>
    <lineage>
        <taxon>Eukaryota</taxon>
        <taxon>Fungi</taxon>
        <taxon>Fungi incertae sedis</taxon>
        <taxon>Zoopagomycota</taxon>
        <taxon>Kickxellomycotina</taxon>
        <taxon>Kickxellomycetes</taxon>
        <taxon>Kickxellales</taxon>
        <taxon>Kickxellaceae</taxon>
        <taxon>Spiromyces</taxon>
    </lineage>
</organism>
<accession>A0ACC1HRE4</accession>
<comment type="caution">
    <text evidence="1">The sequence shown here is derived from an EMBL/GenBank/DDBJ whole genome shotgun (WGS) entry which is preliminary data.</text>
</comment>
<dbReference type="Proteomes" id="UP001145114">
    <property type="component" value="Unassembled WGS sequence"/>
</dbReference>
<reference evidence="1" key="1">
    <citation type="submission" date="2022-06" db="EMBL/GenBank/DDBJ databases">
        <title>Phylogenomic reconstructions and comparative analyses of Kickxellomycotina fungi.</title>
        <authorList>
            <person name="Reynolds N.K."/>
            <person name="Stajich J.E."/>
            <person name="Barry K."/>
            <person name="Grigoriev I.V."/>
            <person name="Crous P."/>
            <person name="Smith M.E."/>
        </authorList>
    </citation>
    <scope>NUCLEOTIDE SEQUENCE</scope>
    <source>
        <strain evidence="1">RSA 2271</strain>
    </source>
</reference>
<feature type="non-terminal residue" evidence="1">
    <location>
        <position position="318"/>
    </location>
</feature>
<evidence type="ECO:0000313" key="1">
    <source>
        <dbReference type="EMBL" id="KAJ1677693.1"/>
    </source>
</evidence>
<evidence type="ECO:0000313" key="2">
    <source>
        <dbReference type="Proteomes" id="UP001145114"/>
    </source>
</evidence>